<organism evidence="2 3">
    <name type="scientific">Steinernema glaseri</name>
    <dbReference type="NCBI Taxonomy" id="37863"/>
    <lineage>
        <taxon>Eukaryota</taxon>
        <taxon>Metazoa</taxon>
        <taxon>Ecdysozoa</taxon>
        <taxon>Nematoda</taxon>
        <taxon>Chromadorea</taxon>
        <taxon>Rhabditida</taxon>
        <taxon>Tylenchina</taxon>
        <taxon>Panagrolaimomorpha</taxon>
        <taxon>Strongyloidoidea</taxon>
        <taxon>Steinernematidae</taxon>
        <taxon>Steinernema</taxon>
    </lineage>
</organism>
<evidence type="ECO:0000256" key="1">
    <source>
        <dbReference type="SAM" id="MobiDB-lite"/>
    </source>
</evidence>
<name>A0A1I7Z5C9_9BILA</name>
<feature type="compositionally biased region" description="Basic and acidic residues" evidence="1">
    <location>
        <begin position="152"/>
        <end position="161"/>
    </location>
</feature>
<sequence length="184" mass="20522">MIDDETVVAPGYQKQLAELKEVGQHSIFVYGANLTANGTRTHRQWLADHLNTLKIQLDELIATYVIQCPPAGKLAEVISATNNMLPYVHIITTHQVSDLINYADQRTGGYFNLKHKYDPPFLEPKNGGDRKISSRCEEPGDKSQGAKKGPGKRRDLDESPRKGANMASPNKKKDFQSVQRIAVH</sequence>
<feature type="region of interest" description="Disordered" evidence="1">
    <location>
        <begin position="121"/>
        <end position="184"/>
    </location>
</feature>
<dbReference type="AlphaFoldDB" id="A0A1I7Z5C9"/>
<protein>
    <submittedName>
        <fullName evidence="3">Doublecortin domain-containing protein</fullName>
    </submittedName>
</protein>
<dbReference type="Proteomes" id="UP000095287">
    <property type="component" value="Unplaced"/>
</dbReference>
<keyword evidence="2" id="KW-1185">Reference proteome</keyword>
<accession>A0A1I7Z5C9</accession>
<dbReference type="WBParaSite" id="L893_g22925.t1">
    <property type="protein sequence ID" value="L893_g22925.t1"/>
    <property type="gene ID" value="L893_g22925"/>
</dbReference>
<reference evidence="3" key="1">
    <citation type="submission" date="2016-11" db="UniProtKB">
        <authorList>
            <consortium name="WormBaseParasite"/>
        </authorList>
    </citation>
    <scope>IDENTIFICATION</scope>
</reference>
<evidence type="ECO:0000313" key="2">
    <source>
        <dbReference type="Proteomes" id="UP000095287"/>
    </source>
</evidence>
<evidence type="ECO:0000313" key="3">
    <source>
        <dbReference type="WBParaSite" id="L893_g22925.t1"/>
    </source>
</evidence>
<feature type="compositionally biased region" description="Basic and acidic residues" evidence="1">
    <location>
        <begin position="126"/>
        <end position="141"/>
    </location>
</feature>
<proteinExistence type="predicted"/>